<dbReference type="PROSITE" id="PS51177">
    <property type="entry name" value="LUMAZINE_BIND"/>
    <property type="match status" value="2"/>
</dbReference>
<dbReference type="Pfam" id="PF00677">
    <property type="entry name" value="Lum_binding"/>
    <property type="match status" value="2"/>
</dbReference>
<dbReference type="SUPFAM" id="SSF63380">
    <property type="entry name" value="Riboflavin synthase domain-like"/>
    <property type="match status" value="2"/>
</dbReference>
<dbReference type="InterPro" id="IPR023366">
    <property type="entry name" value="ATP_synth_asu-like_sf"/>
</dbReference>
<comment type="function">
    <text evidence="2">Catalyzes the dismutation of two molecules of 6,7-dimethyl-8-ribityllumazine, resulting in the formation of riboflavin and 5-amino-6-(D-ribitylamino)uracil.</text>
</comment>
<evidence type="ECO:0000256" key="3">
    <source>
        <dbReference type="ARBA" id="ARBA00004887"/>
    </source>
</evidence>
<sequence>MFTGLIQEVGEVERLEPRSGGTSVAIRAPKLAAGGLDHGESIAVDGCCLTVTDQGPGWFAAEASPETLARTALGDYKRGAKVNLERALALGDRLGGHLVLGHVDGVGRIVAKHPAGAFLEVWIEAPTAMEPWLIEKGSVAVDGISLTVNALDGARFSLMLIPETQGATTLASKSVGAKVNLEGDLIGKYVARLLATRGRAGKLDEAFLKEHGFA</sequence>
<evidence type="ECO:0000256" key="7">
    <source>
        <dbReference type="ARBA" id="ARBA00022619"/>
    </source>
</evidence>
<dbReference type="PANTHER" id="PTHR21098">
    <property type="entry name" value="RIBOFLAVIN SYNTHASE ALPHA CHAIN"/>
    <property type="match status" value="1"/>
</dbReference>
<dbReference type="InterPro" id="IPR026017">
    <property type="entry name" value="Lumazine-bd_dom"/>
</dbReference>
<evidence type="ECO:0000313" key="14">
    <source>
        <dbReference type="Proteomes" id="UP000055590"/>
    </source>
</evidence>
<dbReference type="GO" id="GO:0009231">
    <property type="term" value="P:riboflavin biosynthetic process"/>
    <property type="evidence" value="ECO:0007669"/>
    <property type="project" value="UniProtKB-KW"/>
</dbReference>
<dbReference type="NCBIfam" id="NF006767">
    <property type="entry name" value="PRK09289.1"/>
    <property type="match status" value="1"/>
</dbReference>
<comment type="subunit">
    <text evidence="4">Homotrimer.</text>
</comment>
<keyword evidence="9" id="KW-0677">Repeat</keyword>
<evidence type="ECO:0000256" key="10">
    <source>
        <dbReference type="NCBIfam" id="TIGR00187"/>
    </source>
</evidence>
<dbReference type="InterPro" id="IPR017938">
    <property type="entry name" value="Riboflavin_synthase-like_b-brl"/>
</dbReference>
<gene>
    <name evidence="13" type="ORF">AKJ08_1623</name>
</gene>
<dbReference type="Gene3D" id="2.40.30.20">
    <property type="match status" value="2"/>
</dbReference>
<protein>
    <recommendedName>
        <fullName evidence="6 10">Riboflavin synthase</fullName>
        <ecNumber evidence="5 10">2.5.1.9</ecNumber>
    </recommendedName>
</protein>
<feature type="domain" description="Lumazine-binding" evidence="12">
    <location>
        <begin position="1"/>
        <end position="97"/>
    </location>
</feature>
<dbReference type="AlphaFoldDB" id="A0A0K1PCW1"/>
<comment type="pathway">
    <text evidence="3">Cofactor biosynthesis; riboflavin biosynthesis; riboflavin from 2-hydroxy-3-oxobutyl phosphate and 5-amino-6-(D-ribitylamino)uracil: step 2/2.</text>
</comment>
<keyword evidence="7" id="KW-0686">Riboflavin biosynthesis</keyword>
<feature type="repeat" description="Lumazine-binding" evidence="11">
    <location>
        <begin position="98"/>
        <end position="194"/>
    </location>
</feature>
<feature type="domain" description="Lumazine-binding" evidence="12">
    <location>
        <begin position="98"/>
        <end position="194"/>
    </location>
</feature>
<reference evidence="13 14" key="1">
    <citation type="submission" date="2015-08" db="EMBL/GenBank/DDBJ databases">
        <authorList>
            <person name="Babu N.S."/>
            <person name="Beckwith C.J."/>
            <person name="Beseler K.G."/>
            <person name="Brison A."/>
            <person name="Carone J.V."/>
            <person name="Caskin T.P."/>
            <person name="Diamond M."/>
            <person name="Durham M.E."/>
            <person name="Foxe J.M."/>
            <person name="Go M."/>
            <person name="Henderson B.A."/>
            <person name="Jones I.B."/>
            <person name="McGettigan J.A."/>
            <person name="Micheletti S.J."/>
            <person name="Nasrallah M.E."/>
            <person name="Ortiz D."/>
            <person name="Piller C.R."/>
            <person name="Privatt S.R."/>
            <person name="Schneider S.L."/>
            <person name="Sharp S."/>
            <person name="Smith T.C."/>
            <person name="Stanton J.D."/>
            <person name="Ullery H.E."/>
            <person name="Wilson R.J."/>
            <person name="Serrano M.G."/>
            <person name="Buck G."/>
            <person name="Lee V."/>
            <person name="Wang Y."/>
            <person name="Carvalho R."/>
            <person name="Voegtly L."/>
            <person name="Shi R."/>
            <person name="Duckworth R."/>
            <person name="Johnson A."/>
            <person name="Loviza R."/>
            <person name="Walstead R."/>
            <person name="Shah Z."/>
            <person name="Kiflezghi M."/>
            <person name="Wade K."/>
            <person name="Ball S.L."/>
            <person name="Bradley K.W."/>
            <person name="Asai D.J."/>
            <person name="Bowman C.A."/>
            <person name="Russell D.A."/>
            <person name="Pope W.H."/>
            <person name="Jacobs-Sera D."/>
            <person name="Hendrix R.W."/>
            <person name="Hatfull G.F."/>
        </authorList>
    </citation>
    <scope>NUCLEOTIDE SEQUENCE [LARGE SCALE GENOMIC DNA]</scope>
    <source>
        <strain evidence="13 14">DSM 27710</strain>
    </source>
</reference>
<dbReference type="InterPro" id="IPR001783">
    <property type="entry name" value="Lumazine-bd"/>
</dbReference>
<dbReference type="RefSeq" id="WP_050725578.1">
    <property type="nucleotide sequence ID" value="NZ_CP012332.1"/>
</dbReference>
<evidence type="ECO:0000256" key="1">
    <source>
        <dbReference type="ARBA" id="ARBA00000968"/>
    </source>
</evidence>
<evidence type="ECO:0000256" key="9">
    <source>
        <dbReference type="ARBA" id="ARBA00022737"/>
    </source>
</evidence>
<evidence type="ECO:0000256" key="8">
    <source>
        <dbReference type="ARBA" id="ARBA00022679"/>
    </source>
</evidence>
<dbReference type="Proteomes" id="UP000055590">
    <property type="component" value="Chromosome"/>
</dbReference>
<evidence type="ECO:0000313" key="13">
    <source>
        <dbReference type="EMBL" id="AKU91236.1"/>
    </source>
</evidence>
<dbReference type="PANTHER" id="PTHR21098:SF0">
    <property type="entry name" value="RIBOFLAVIN SYNTHASE"/>
    <property type="match status" value="1"/>
</dbReference>
<dbReference type="PATRIC" id="fig|1391653.3.peg.1704"/>
<name>A0A0K1PCW1_9BACT</name>
<feature type="repeat" description="Lumazine-binding" evidence="11">
    <location>
        <begin position="1"/>
        <end position="97"/>
    </location>
</feature>
<dbReference type="NCBIfam" id="TIGR00187">
    <property type="entry name" value="ribE"/>
    <property type="match status" value="1"/>
</dbReference>
<evidence type="ECO:0000256" key="6">
    <source>
        <dbReference type="ARBA" id="ARBA00013950"/>
    </source>
</evidence>
<dbReference type="KEGG" id="vin:AKJ08_1623"/>
<dbReference type="PIRSF" id="PIRSF000498">
    <property type="entry name" value="Riboflavin_syn_A"/>
    <property type="match status" value="1"/>
</dbReference>
<dbReference type="OrthoDB" id="9788537at2"/>
<dbReference type="CDD" id="cd00402">
    <property type="entry name" value="Riboflavin_synthase_like"/>
    <property type="match status" value="1"/>
</dbReference>
<evidence type="ECO:0000256" key="2">
    <source>
        <dbReference type="ARBA" id="ARBA00002803"/>
    </source>
</evidence>
<proteinExistence type="predicted"/>
<dbReference type="FunFam" id="2.40.30.20:FF:000004">
    <property type="entry name" value="Riboflavin synthase, alpha subunit"/>
    <property type="match status" value="1"/>
</dbReference>
<evidence type="ECO:0000256" key="11">
    <source>
        <dbReference type="PROSITE-ProRule" id="PRU00524"/>
    </source>
</evidence>
<dbReference type="EMBL" id="CP012332">
    <property type="protein sequence ID" value="AKU91236.1"/>
    <property type="molecule type" value="Genomic_DNA"/>
</dbReference>
<evidence type="ECO:0000256" key="5">
    <source>
        <dbReference type="ARBA" id="ARBA00012827"/>
    </source>
</evidence>
<evidence type="ECO:0000259" key="12">
    <source>
        <dbReference type="PROSITE" id="PS51177"/>
    </source>
</evidence>
<comment type="catalytic activity">
    <reaction evidence="1">
        <text>2 6,7-dimethyl-8-(1-D-ribityl)lumazine + H(+) = 5-amino-6-(D-ribitylamino)uracil + riboflavin</text>
        <dbReference type="Rhea" id="RHEA:20772"/>
        <dbReference type="ChEBI" id="CHEBI:15378"/>
        <dbReference type="ChEBI" id="CHEBI:15934"/>
        <dbReference type="ChEBI" id="CHEBI:57986"/>
        <dbReference type="ChEBI" id="CHEBI:58201"/>
        <dbReference type="EC" id="2.5.1.9"/>
    </reaction>
</comment>
<keyword evidence="14" id="KW-1185">Reference proteome</keyword>
<dbReference type="STRING" id="1391653.AKJ08_1623"/>
<dbReference type="GO" id="GO:0004746">
    <property type="term" value="F:riboflavin synthase activity"/>
    <property type="evidence" value="ECO:0007669"/>
    <property type="project" value="UniProtKB-UniRule"/>
</dbReference>
<keyword evidence="8" id="KW-0808">Transferase</keyword>
<evidence type="ECO:0000256" key="4">
    <source>
        <dbReference type="ARBA" id="ARBA00011233"/>
    </source>
</evidence>
<accession>A0A0K1PCW1</accession>
<dbReference type="FunFam" id="2.40.30.20:FF:000003">
    <property type="entry name" value="Riboflavin synthase, alpha subunit"/>
    <property type="match status" value="1"/>
</dbReference>
<organism evidence="13 14">
    <name type="scientific">Vulgatibacter incomptus</name>
    <dbReference type="NCBI Taxonomy" id="1391653"/>
    <lineage>
        <taxon>Bacteria</taxon>
        <taxon>Pseudomonadati</taxon>
        <taxon>Myxococcota</taxon>
        <taxon>Myxococcia</taxon>
        <taxon>Myxococcales</taxon>
        <taxon>Cystobacterineae</taxon>
        <taxon>Vulgatibacteraceae</taxon>
        <taxon>Vulgatibacter</taxon>
    </lineage>
</organism>
<dbReference type="EC" id="2.5.1.9" evidence="5 10"/>